<name>A0AAU9QTU8_9VIBR</name>
<evidence type="ECO:0000313" key="1">
    <source>
        <dbReference type="EMBL" id="CAH1601557.1"/>
    </source>
</evidence>
<reference evidence="1" key="1">
    <citation type="submission" date="2022-01" db="EMBL/GenBank/DDBJ databases">
        <authorList>
            <person name="Lagorce A."/>
        </authorList>
    </citation>
    <scope>NUCLEOTIDE SEQUENCE</scope>
    <source>
        <strain evidence="1">Th15_F1_A12</strain>
    </source>
</reference>
<proteinExistence type="predicted"/>
<accession>A0AAU9QTU8</accession>
<organism evidence="1 2">
    <name type="scientific">Vibrio jasicida</name>
    <dbReference type="NCBI Taxonomy" id="766224"/>
    <lineage>
        <taxon>Bacteria</taxon>
        <taxon>Pseudomonadati</taxon>
        <taxon>Pseudomonadota</taxon>
        <taxon>Gammaproteobacteria</taxon>
        <taxon>Vibrionales</taxon>
        <taxon>Vibrionaceae</taxon>
        <taxon>Vibrio</taxon>
    </lineage>
</organism>
<dbReference type="Proteomes" id="UP001295462">
    <property type="component" value="Unassembled WGS sequence"/>
</dbReference>
<evidence type="ECO:0000313" key="2">
    <source>
        <dbReference type="Proteomes" id="UP001295462"/>
    </source>
</evidence>
<gene>
    <name evidence="1" type="ORF">THF1A12_50102</name>
</gene>
<comment type="caution">
    <text evidence="1">The sequence shown here is derived from an EMBL/GenBank/DDBJ whole genome shotgun (WGS) entry which is preliminary data.</text>
</comment>
<protein>
    <submittedName>
        <fullName evidence="1">Uncharacterized protein</fullName>
    </submittedName>
</protein>
<sequence length="91" mass="10611">MCSTNPQFQSEISLLNPQFQSEILLLNPQFQSEILLLNPQFQSEIITFISTNAFIYKSNIDQFIKSFGYRNWFSTHVLRSVEMTLSDLQCP</sequence>
<dbReference type="EMBL" id="CAKMUD010000105">
    <property type="protein sequence ID" value="CAH1601557.1"/>
    <property type="molecule type" value="Genomic_DNA"/>
</dbReference>
<dbReference type="AlphaFoldDB" id="A0AAU9QTU8"/>